<evidence type="ECO:0000259" key="5">
    <source>
        <dbReference type="Pfam" id="PF25597"/>
    </source>
</evidence>
<dbReference type="PANTHER" id="PTHR42648">
    <property type="entry name" value="TRANSPOSASE, PUTATIVE-RELATED"/>
    <property type="match status" value="1"/>
</dbReference>
<dbReference type="EMBL" id="BQNB010011101">
    <property type="protein sequence ID" value="GJS86130.1"/>
    <property type="molecule type" value="Genomic_DNA"/>
</dbReference>
<feature type="domain" description="Retroviral polymerase SH3-like" evidence="5">
    <location>
        <begin position="290"/>
        <end position="351"/>
    </location>
</feature>
<dbReference type="Pfam" id="PF07727">
    <property type="entry name" value="RVT_2"/>
    <property type="match status" value="1"/>
</dbReference>
<dbReference type="InterPro" id="IPR057670">
    <property type="entry name" value="SH3_retrovirus"/>
</dbReference>
<keyword evidence="1" id="KW-0479">Metal-binding</keyword>
<dbReference type="Pfam" id="PF13976">
    <property type="entry name" value="gag_pre-integrs"/>
    <property type="match status" value="1"/>
</dbReference>
<evidence type="ECO:0000313" key="7">
    <source>
        <dbReference type="Proteomes" id="UP001151760"/>
    </source>
</evidence>
<keyword evidence="2" id="KW-0378">Hydrolase</keyword>
<feature type="domain" description="Reverse transcriptase Ty1/copia-type" evidence="3">
    <location>
        <begin position="432"/>
        <end position="490"/>
    </location>
</feature>
<evidence type="ECO:0000259" key="3">
    <source>
        <dbReference type="Pfam" id="PF07727"/>
    </source>
</evidence>
<protein>
    <submittedName>
        <fullName evidence="6">Zinc finger, CCHC-type containing protein</fullName>
    </submittedName>
</protein>
<evidence type="ECO:0000313" key="6">
    <source>
        <dbReference type="EMBL" id="GJS86130.1"/>
    </source>
</evidence>
<dbReference type="Pfam" id="PF25597">
    <property type="entry name" value="SH3_retrovirus"/>
    <property type="match status" value="1"/>
</dbReference>
<evidence type="ECO:0000256" key="1">
    <source>
        <dbReference type="ARBA" id="ARBA00022723"/>
    </source>
</evidence>
<comment type="caution">
    <text evidence="6">The sequence shown here is derived from an EMBL/GenBank/DDBJ whole genome shotgun (WGS) entry which is preliminary data.</text>
</comment>
<keyword evidence="7" id="KW-1185">Reference proteome</keyword>
<dbReference type="PANTHER" id="PTHR42648:SF30">
    <property type="entry name" value="RIBONUCLEASE H-LIKE DOMAIN, GAG-PRE-INTEGRASE DOMAIN PROTEIN-RELATED"/>
    <property type="match status" value="1"/>
</dbReference>
<evidence type="ECO:0000256" key="2">
    <source>
        <dbReference type="ARBA" id="ARBA00022801"/>
    </source>
</evidence>
<dbReference type="InterPro" id="IPR025724">
    <property type="entry name" value="GAG-pre-integrase_dom"/>
</dbReference>
<organism evidence="6 7">
    <name type="scientific">Tanacetum coccineum</name>
    <dbReference type="NCBI Taxonomy" id="301880"/>
    <lineage>
        <taxon>Eukaryota</taxon>
        <taxon>Viridiplantae</taxon>
        <taxon>Streptophyta</taxon>
        <taxon>Embryophyta</taxon>
        <taxon>Tracheophyta</taxon>
        <taxon>Spermatophyta</taxon>
        <taxon>Magnoliopsida</taxon>
        <taxon>eudicotyledons</taxon>
        <taxon>Gunneridae</taxon>
        <taxon>Pentapetalae</taxon>
        <taxon>asterids</taxon>
        <taxon>campanulids</taxon>
        <taxon>Asterales</taxon>
        <taxon>Asteraceae</taxon>
        <taxon>Asteroideae</taxon>
        <taxon>Anthemideae</taxon>
        <taxon>Anthemidinae</taxon>
        <taxon>Tanacetum</taxon>
    </lineage>
</organism>
<accession>A0ABQ4Z7M7</accession>
<dbReference type="InterPro" id="IPR039537">
    <property type="entry name" value="Retrotran_Ty1/copia-like"/>
</dbReference>
<reference evidence="6" key="1">
    <citation type="journal article" date="2022" name="Int. J. Mol. Sci.">
        <title>Draft Genome of Tanacetum Coccineum: Genomic Comparison of Closely Related Tanacetum-Family Plants.</title>
        <authorList>
            <person name="Yamashiro T."/>
            <person name="Shiraishi A."/>
            <person name="Nakayama K."/>
            <person name="Satake H."/>
        </authorList>
    </citation>
    <scope>NUCLEOTIDE SEQUENCE</scope>
</reference>
<reference evidence="6" key="2">
    <citation type="submission" date="2022-01" db="EMBL/GenBank/DDBJ databases">
        <authorList>
            <person name="Yamashiro T."/>
            <person name="Shiraishi A."/>
            <person name="Satake H."/>
            <person name="Nakayama K."/>
        </authorList>
    </citation>
    <scope>NUCLEOTIDE SEQUENCE</scope>
</reference>
<dbReference type="Proteomes" id="UP001151760">
    <property type="component" value="Unassembled WGS sequence"/>
</dbReference>
<gene>
    <name evidence="6" type="ORF">Tco_0752671</name>
</gene>
<evidence type="ECO:0000259" key="4">
    <source>
        <dbReference type="Pfam" id="PF13976"/>
    </source>
</evidence>
<name>A0ABQ4Z7M7_9ASTR</name>
<dbReference type="InterPro" id="IPR013103">
    <property type="entry name" value="RVT_2"/>
</dbReference>
<proteinExistence type="predicted"/>
<feature type="domain" description="GAG-pre-integrase" evidence="4">
    <location>
        <begin position="165"/>
        <end position="214"/>
    </location>
</feature>
<sequence>MVVAAMKHMASNFAKLDKFEGVNFRRWQKKMHFLLSNMSVVYMLTTHIPGDGDDATVEQLRKRANWDNDDHVCRGLILNGIFTQHKINRDEAIQVSCIIDKLPHFQKDFTHTLKHSKEELTLVELGSHLRIEESLRTHDSDKSNGNNVVGPQLNIVNDNITLAFMSTSKLNDSILWHARLGHVHFKRMQDMSKDGLILAFDMDIEKCKTYMMIKITKKSFQNVKRETKVLELIHGDLCDLHATPSLRNKKYFVTFIDVASRIPNKRNMIIPYELWTKRKPNLNYLRVWGCRAVVRLPNPKIKTLDKRGIECIFVGYAEHSKAFRFFVIEPNQLVSINSISESRNAIFNENRLSSVPIPSLNIPKGTKDIGGLVFPEKSLKRTRDGVSDQHSYCFKVEDDPKTFDEAIKSQDVTFWKKAINNEMDSIMGNNTWGFRQKSGIDYFDTYALVARISTIRLLIAMASIQNLIIHQMDVKTAFLNGELDKEIDMTKDFLSSRISMKDMREADVILVSTSMDTSEKLMPNNGQAVSQLEYFRISNTEDNSSTSGWVFLLGGAAGKEPKWLRNLNLKIPLLSKPIAPITMGILDT</sequence>